<comment type="caution">
    <text evidence="2">The sequence shown here is derived from an EMBL/GenBank/DDBJ whole genome shotgun (WGS) entry which is preliminary data.</text>
</comment>
<keyword evidence="3" id="KW-1185">Reference proteome</keyword>
<feature type="domain" description="CCR4-NOT transcription complex subunit 1 CAF1-binding" evidence="1">
    <location>
        <begin position="67"/>
        <end position="125"/>
    </location>
</feature>
<organism evidence="2 3">
    <name type="scientific">Prorocentrum cordatum</name>
    <dbReference type="NCBI Taxonomy" id="2364126"/>
    <lineage>
        <taxon>Eukaryota</taxon>
        <taxon>Sar</taxon>
        <taxon>Alveolata</taxon>
        <taxon>Dinophyceae</taxon>
        <taxon>Prorocentrales</taxon>
        <taxon>Prorocentraceae</taxon>
        <taxon>Prorocentrum</taxon>
    </lineage>
</organism>
<dbReference type="PANTHER" id="PTHR13162:SF8">
    <property type="entry name" value="CCR4-NOT TRANSCRIPTION COMPLEX SUBUNIT 1"/>
    <property type="match status" value="1"/>
</dbReference>
<dbReference type="EMBL" id="CAUYUJ010006447">
    <property type="protein sequence ID" value="CAK0817388.1"/>
    <property type="molecule type" value="Genomic_DNA"/>
</dbReference>
<accession>A0ABN9REE3</accession>
<gene>
    <name evidence="2" type="ORF">PCOR1329_LOCUS20023</name>
</gene>
<evidence type="ECO:0000313" key="3">
    <source>
        <dbReference type="Proteomes" id="UP001189429"/>
    </source>
</evidence>
<sequence>MHRNCAPCCICTGFSSLHAQQGSHIGLACSTSNPSEPRTWNLSEAGSLIFGATAAADSLLSDPDLQLERPAAWVQDAVAAIFNSLVKDNLEAKAEEMRSVVQPEHHAWLAHYLVKSRASREAKDTEDLDEYRKAIHNLIHQVTQHDRRTNINATALRVTPLTAACGTSAVRFHTTASRTYFHTCNYLGYAYLVYSRLHHSRDFRELFSYLP</sequence>
<dbReference type="PANTHER" id="PTHR13162">
    <property type="entry name" value="CCR4-NOT TRANSCRIPTION COMPLEX"/>
    <property type="match status" value="1"/>
</dbReference>
<dbReference type="InterPro" id="IPR040398">
    <property type="entry name" value="Not1"/>
</dbReference>
<dbReference type="InterPro" id="IPR032191">
    <property type="entry name" value="CNOT1_CAF1_bind"/>
</dbReference>
<name>A0ABN9REE3_9DINO</name>
<dbReference type="PROSITE" id="PS51257">
    <property type="entry name" value="PROKAR_LIPOPROTEIN"/>
    <property type="match status" value="1"/>
</dbReference>
<evidence type="ECO:0000259" key="1">
    <source>
        <dbReference type="Pfam" id="PF16415"/>
    </source>
</evidence>
<reference evidence="2" key="1">
    <citation type="submission" date="2023-10" db="EMBL/GenBank/DDBJ databases">
        <authorList>
            <person name="Chen Y."/>
            <person name="Shah S."/>
            <person name="Dougan E. K."/>
            <person name="Thang M."/>
            <person name="Chan C."/>
        </authorList>
    </citation>
    <scope>NUCLEOTIDE SEQUENCE [LARGE SCALE GENOMIC DNA]</scope>
</reference>
<dbReference type="Proteomes" id="UP001189429">
    <property type="component" value="Unassembled WGS sequence"/>
</dbReference>
<evidence type="ECO:0000313" key="2">
    <source>
        <dbReference type="EMBL" id="CAK0817388.1"/>
    </source>
</evidence>
<dbReference type="Pfam" id="PF16415">
    <property type="entry name" value="CNOT1_CAF1_bind"/>
    <property type="match status" value="1"/>
</dbReference>
<protein>
    <recommendedName>
        <fullName evidence="1">CCR4-NOT transcription complex subunit 1 CAF1-binding domain-containing protein</fullName>
    </recommendedName>
</protein>
<dbReference type="Gene3D" id="1.25.40.180">
    <property type="match status" value="1"/>
</dbReference>
<proteinExistence type="predicted"/>